<evidence type="ECO:0000256" key="7">
    <source>
        <dbReference type="ARBA" id="ARBA00022630"/>
    </source>
</evidence>
<evidence type="ECO:0000256" key="1">
    <source>
        <dbReference type="ARBA" id="ARBA00001755"/>
    </source>
</evidence>
<proteinExistence type="inferred from homology"/>
<evidence type="ECO:0000313" key="13">
    <source>
        <dbReference type="EMBL" id="TJY43534.1"/>
    </source>
</evidence>
<evidence type="ECO:0000313" key="14">
    <source>
        <dbReference type="Proteomes" id="UP000309673"/>
    </source>
</evidence>
<evidence type="ECO:0000256" key="10">
    <source>
        <dbReference type="ARBA" id="ARBA00023133"/>
    </source>
</evidence>
<dbReference type="EMBL" id="SUPK01000002">
    <property type="protein sequence ID" value="TJY43534.1"/>
    <property type="molecule type" value="Genomic_DNA"/>
</dbReference>
<comment type="function">
    <text evidence="11">Involved in coproporphyrin-dependent heme b biosynthesis. Catalyzes the oxidation of coproporphyrinogen III to coproporphyrin III.</text>
</comment>
<organism evidence="13 14">
    <name type="scientific">Cohnella pontilimi</name>
    <dbReference type="NCBI Taxonomy" id="2564100"/>
    <lineage>
        <taxon>Bacteria</taxon>
        <taxon>Bacillati</taxon>
        <taxon>Bacillota</taxon>
        <taxon>Bacilli</taxon>
        <taxon>Bacillales</taxon>
        <taxon>Paenibacillaceae</taxon>
        <taxon>Cohnella</taxon>
    </lineage>
</organism>
<dbReference type="UniPathway" id="UPA00252"/>
<keyword evidence="10 11" id="KW-0350">Heme biosynthesis</keyword>
<sequence>MKTVSVRKAAVLGGGITGLTATFYLYRLAAERGERIEVTLYEGAARLGGRVNTLRRDGFVIERGPDSFLARKLPMVRLAEELGLDGLLVGTNPEAKKTYIARDGVLHPMPAGLNLGVPTNAEAFLQTGLLSEEGKRRALQETEIPASAGDGDETVGHFLERRFGREMVQRIFEPLLAGIHAGDLYGLGLEATFPQFRELEREYGSLIRGMREKSKAAAPAEAAAAAARSVGSAFLTFRTGLSTVVEALESRLREYGCEIRTSVRVTALDKADGALGRYTLRTDRGDEEQADAVIVALPASGIAELLAPHVDVSAMTNIRYVSVANVVFGYDAAGFGQPLDGSGFLVPRGEGRLITASTWTSSKWLHTAPEGKRLIRCYVGRAGDEAGVELSDDEMTAGVRRDLRDLIDLDAEPAFVEITRLRRSMPQYPVGHRDAVSAFLDPIQTSLPGVVTAGQPFGGVGLPDCVAQGRAAAEQLLEKLE</sequence>
<evidence type="ECO:0000256" key="5">
    <source>
        <dbReference type="ARBA" id="ARBA00012402"/>
    </source>
</evidence>
<feature type="domain" description="Amine oxidase" evidence="12">
    <location>
        <begin position="16"/>
        <end position="477"/>
    </location>
</feature>
<dbReference type="NCBIfam" id="TIGR00562">
    <property type="entry name" value="proto_IX_ox"/>
    <property type="match status" value="1"/>
</dbReference>
<keyword evidence="8 11" id="KW-0274">FAD</keyword>
<dbReference type="Proteomes" id="UP000309673">
    <property type="component" value="Unassembled WGS sequence"/>
</dbReference>
<keyword evidence="14" id="KW-1185">Reference proteome</keyword>
<dbReference type="Gene3D" id="3.50.50.60">
    <property type="entry name" value="FAD/NAD(P)-binding domain"/>
    <property type="match status" value="1"/>
</dbReference>
<reference evidence="13 14" key="1">
    <citation type="submission" date="2019-04" db="EMBL/GenBank/DDBJ databases">
        <title>Cohnella sp. nov., isolated from soil.</title>
        <authorList>
            <person name="Kim W."/>
        </authorList>
    </citation>
    <scope>NUCLEOTIDE SEQUENCE [LARGE SCALE GENOMIC DNA]</scope>
    <source>
        <strain evidence="13 14">CAU 1483</strain>
    </source>
</reference>
<dbReference type="AlphaFoldDB" id="A0A4U0FGL7"/>
<accession>A0A4U0FGL7</accession>
<evidence type="ECO:0000256" key="2">
    <source>
        <dbReference type="ARBA" id="ARBA00001974"/>
    </source>
</evidence>
<comment type="subcellular location">
    <subcellularLocation>
        <location evidence="11">Cytoplasm</location>
    </subcellularLocation>
</comment>
<keyword evidence="7 11" id="KW-0285">Flavoprotein</keyword>
<evidence type="ECO:0000256" key="3">
    <source>
        <dbReference type="ARBA" id="ARBA00004744"/>
    </source>
</evidence>
<protein>
    <recommendedName>
        <fullName evidence="6 11">Coproporphyrinogen III oxidase</fullName>
        <ecNumber evidence="5 11">1.3.3.15</ecNumber>
    </recommendedName>
</protein>
<dbReference type="InterPro" id="IPR050464">
    <property type="entry name" value="Zeta_carotene_desat/Oxidored"/>
</dbReference>
<evidence type="ECO:0000256" key="6">
    <source>
        <dbReference type="ARBA" id="ARBA00019046"/>
    </source>
</evidence>
<evidence type="ECO:0000256" key="4">
    <source>
        <dbReference type="ARBA" id="ARBA00008310"/>
    </source>
</evidence>
<evidence type="ECO:0000256" key="9">
    <source>
        <dbReference type="ARBA" id="ARBA00023002"/>
    </source>
</evidence>
<dbReference type="InterPro" id="IPR036188">
    <property type="entry name" value="FAD/NAD-bd_sf"/>
</dbReference>
<dbReference type="GO" id="GO:0006783">
    <property type="term" value="P:heme biosynthetic process"/>
    <property type="evidence" value="ECO:0007669"/>
    <property type="project" value="UniProtKB-UniRule"/>
</dbReference>
<dbReference type="EC" id="1.3.3.15" evidence="5 11"/>
<dbReference type="GO" id="GO:0005737">
    <property type="term" value="C:cytoplasm"/>
    <property type="evidence" value="ECO:0007669"/>
    <property type="project" value="UniProtKB-SubCell"/>
</dbReference>
<dbReference type="PANTHER" id="PTHR42923:SF3">
    <property type="entry name" value="PROTOPORPHYRINOGEN OXIDASE"/>
    <property type="match status" value="1"/>
</dbReference>
<dbReference type="InterPro" id="IPR004572">
    <property type="entry name" value="Protoporphyrinogen_oxidase"/>
</dbReference>
<dbReference type="SUPFAM" id="SSF51905">
    <property type="entry name" value="FAD/NAD(P)-binding domain"/>
    <property type="match status" value="1"/>
</dbReference>
<keyword evidence="11" id="KW-0963">Cytoplasm</keyword>
<gene>
    <name evidence="13" type="primary">hemG</name>
    <name evidence="13" type="ORF">E5161_06575</name>
</gene>
<dbReference type="SUPFAM" id="SSF54373">
    <property type="entry name" value="FAD-linked reductases, C-terminal domain"/>
    <property type="match status" value="1"/>
</dbReference>
<comment type="catalytic activity">
    <reaction evidence="1">
        <text>coproporphyrinogen III + 3 O2 = coproporphyrin III + 3 H2O2</text>
        <dbReference type="Rhea" id="RHEA:43436"/>
        <dbReference type="ChEBI" id="CHEBI:15379"/>
        <dbReference type="ChEBI" id="CHEBI:16240"/>
        <dbReference type="ChEBI" id="CHEBI:57309"/>
        <dbReference type="ChEBI" id="CHEBI:131725"/>
        <dbReference type="EC" id="1.3.3.15"/>
    </reaction>
    <physiologicalReaction direction="left-to-right" evidence="1">
        <dbReference type="Rhea" id="RHEA:43437"/>
    </physiologicalReaction>
</comment>
<name>A0A4U0FGL7_9BACL</name>
<comment type="pathway">
    <text evidence="3 11">Porphyrin-containing compound metabolism; protoheme biosynthesis.</text>
</comment>
<dbReference type="RefSeq" id="WP_136776895.1">
    <property type="nucleotide sequence ID" value="NZ_SUPK01000002.1"/>
</dbReference>
<dbReference type="InterPro" id="IPR002937">
    <property type="entry name" value="Amino_oxidase"/>
</dbReference>
<evidence type="ECO:0000259" key="12">
    <source>
        <dbReference type="Pfam" id="PF01593"/>
    </source>
</evidence>
<evidence type="ECO:0000256" key="11">
    <source>
        <dbReference type="RuleBase" id="RU364052"/>
    </source>
</evidence>
<comment type="cofactor">
    <cofactor evidence="2 11">
        <name>FAD</name>
        <dbReference type="ChEBI" id="CHEBI:57692"/>
    </cofactor>
</comment>
<dbReference type="GO" id="GO:0004729">
    <property type="term" value="F:oxygen-dependent protoporphyrinogen oxidase activity"/>
    <property type="evidence" value="ECO:0007669"/>
    <property type="project" value="UniProtKB-UniRule"/>
</dbReference>
<dbReference type="Gene3D" id="1.10.3110.10">
    <property type="entry name" value="protoporphyrinogen ix oxidase, domain 3"/>
    <property type="match status" value="1"/>
</dbReference>
<keyword evidence="9 11" id="KW-0560">Oxidoreductase</keyword>
<dbReference type="PANTHER" id="PTHR42923">
    <property type="entry name" value="PROTOPORPHYRINOGEN OXIDASE"/>
    <property type="match status" value="1"/>
</dbReference>
<comment type="caution">
    <text evidence="13">The sequence shown here is derived from an EMBL/GenBank/DDBJ whole genome shotgun (WGS) entry which is preliminary data.</text>
</comment>
<dbReference type="Gene3D" id="3.90.660.20">
    <property type="entry name" value="Protoporphyrinogen oxidase, mitochondrial, domain 2"/>
    <property type="match status" value="1"/>
</dbReference>
<comment type="similarity">
    <text evidence="4 11">Belongs to the protoporphyrinogen/coproporphyrinogen oxidase family. Coproporphyrinogen III oxidase subfamily.</text>
</comment>
<dbReference type="OrthoDB" id="9805195at2"/>
<evidence type="ECO:0000256" key="8">
    <source>
        <dbReference type="ARBA" id="ARBA00022827"/>
    </source>
</evidence>
<dbReference type="Pfam" id="PF01593">
    <property type="entry name" value="Amino_oxidase"/>
    <property type="match status" value="1"/>
</dbReference>